<dbReference type="Gene3D" id="1.10.510.10">
    <property type="entry name" value="Transferase(Phosphotransferase) domain 1"/>
    <property type="match status" value="1"/>
</dbReference>
<comment type="caution">
    <text evidence="3">The sequence shown here is derived from an EMBL/GenBank/DDBJ whole genome shotgun (WGS) entry which is preliminary data.</text>
</comment>
<dbReference type="EMBL" id="MFCP01000016">
    <property type="protein sequence ID" value="OGE28720.1"/>
    <property type="molecule type" value="Genomic_DNA"/>
</dbReference>
<dbReference type="CDD" id="cd05121">
    <property type="entry name" value="ABC1_ADCK3-like"/>
    <property type="match status" value="1"/>
</dbReference>
<evidence type="ECO:0000313" key="4">
    <source>
        <dbReference type="Proteomes" id="UP000177555"/>
    </source>
</evidence>
<gene>
    <name evidence="3" type="ORF">A2867_04525</name>
</gene>
<dbReference type="Proteomes" id="UP000177555">
    <property type="component" value="Unassembled WGS sequence"/>
</dbReference>
<dbReference type="PANTHER" id="PTHR10566">
    <property type="entry name" value="CHAPERONE-ACTIVITY OF BC1 COMPLEX CABC1 -RELATED"/>
    <property type="match status" value="1"/>
</dbReference>
<dbReference type="PANTHER" id="PTHR10566:SF113">
    <property type="entry name" value="PROTEIN ACTIVITY OF BC1 COMPLEX KINASE 7, CHLOROPLASTIC"/>
    <property type="match status" value="1"/>
</dbReference>
<dbReference type="SUPFAM" id="SSF56112">
    <property type="entry name" value="Protein kinase-like (PK-like)"/>
    <property type="match status" value="1"/>
</dbReference>
<protein>
    <recommendedName>
        <fullName evidence="2">ABC1 atypical kinase-like domain-containing protein</fullName>
    </recommendedName>
</protein>
<name>A0A1F5JJS6_9BACT</name>
<reference evidence="3 4" key="1">
    <citation type="journal article" date="2016" name="Nat. Commun.">
        <title>Thousands of microbial genomes shed light on interconnected biogeochemical processes in an aquifer system.</title>
        <authorList>
            <person name="Anantharaman K."/>
            <person name="Brown C.T."/>
            <person name="Hug L.A."/>
            <person name="Sharon I."/>
            <person name="Castelle C.J."/>
            <person name="Probst A.J."/>
            <person name="Thomas B.C."/>
            <person name="Singh A."/>
            <person name="Wilkins M.J."/>
            <person name="Karaoz U."/>
            <person name="Brodie E.L."/>
            <person name="Williams K.H."/>
            <person name="Hubbard S.S."/>
            <person name="Banfield J.F."/>
        </authorList>
    </citation>
    <scope>NUCLEOTIDE SEQUENCE [LARGE SCALE GENOMIC DNA]</scope>
</reference>
<evidence type="ECO:0000259" key="2">
    <source>
        <dbReference type="Pfam" id="PF03109"/>
    </source>
</evidence>
<dbReference type="InterPro" id="IPR004147">
    <property type="entry name" value="ABC1_dom"/>
</dbReference>
<organism evidence="3 4">
    <name type="scientific">Candidatus Daviesbacteria bacterium RIFCSPHIGHO2_01_FULL_40_11</name>
    <dbReference type="NCBI Taxonomy" id="1797762"/>
    <lineage>
        <taxon>Bacteria</taxon>
        <taxon>Candidatus Daviesiibacteriota</taxon>
    </lineage>
</organism>
<proteinExistence type="inferred from homology"/>
<feature type="domain" description="ABC1 atypical kinase-like" evidence="2">
    <location>
        <begin position="70"/>
        <end position="309"/>
    </location>
</feature>
<dbReference type="Pfam" id="PF03109">
    <property type="entry name" value="ABC1"/>
    <property type="match status" value="1"/>
</dbReference>
<dbReference type="AlphaFoldDB" id="A0A1F5JJS6"/>
<evidence type="ECO:0000256" key="1">
    <source>
        <dbReference type="ARBA" id="ARBA00009670"/>
    </source>
</evidence>
<dbReference type="InterPro" id="IPR050154">
    <property type="entry name" value="UbiB_kinase"/>
</dbReference>
<evidence type="ECO:0000313" key="3">
    <source>
        <dbReference type="EMBL" id="OGE28720.1"/>
    </source>
</evidence>
<sequence>MFRFFYILHLLSKYGFVLILSKYGFKRIEKPKLMRQFFEEASGAFIKFGQLLALRLDVVSREYSIELLGLFDNVKPFPYKEVEKTFLNELGATPDKIFKEFEKGPFASASFGQVHGARLRDDKIVIVKILRPGIEAKAQVDFLIIDLLAAIADLFFKIEALSWKEIASEFREWTKQEFDYRIEAENGERFYKNNLGNQNLVIPKIYHELTTKKILIEEYVEGLHLSRILKGLKEGRLDDKQIKELGVDLKKAARILIWELQKQFFFHEFYHADPHPGNIILLKDGRVALIDFGIVGGEPLPNKSYFVKWAKATGDMNFKEAAFWAAHFAGDELKTMIRSALPATVGEKAIDELVRLLADHFSDTAQRVVTENLDGLKTMKKDYMTVLMQITKTAKHYKVKLPKEFVVFYRSLAVFGLVAKHMDPDFLLTVEMKRFFQVYPEEKITENDQPPIIRRINREVALERLGNWISYLYEIDPSLYRLVNNYLSRYNLFDK</sequence>
<dbReference type="InterPro" id="IPR011009">
    <property type="entry name" value="Kinase-like_dom_sf"/>
</dbReference>
<comment type="similarity">
    <text evidence="1">Belongs to the protein kinase superfamily. ADCK protein kinase family.</text>
</comment>
<accession>A0A1F5JJS6</accession>